<evidence type="ECO:0000313" key="2">
    <source>
        <dbReference type="EMBL" id="KAB7494530.1"/>
    </source>
</evidence>
<comment type="caution">
    <text evidence="2">The sequence shown here is derived from an EMBL/GenBank/DDBJ whole genome shotgun (WGS) entry which is preliminary data.</text>
</comment>
<sequence length="68" mass="8466">MNYNLAEFIRLKIFYMPRYSNDDNFASWYFLVWGNLCIWRILIFHIFSDFINSKRIPVFFQSILKLFK</sequence>
<dbReference type="EMBL" id="SEYY01023949">
    <property type="protein sequence ID" value="KAB7494530.1"/>
    <property type="molecule type" value="Genomic_DNA"/>
</dbReference>
<proteinExistence type="predicted"/>
<feature type="transmembrane region" description="Helical" evidence="1">
    <location>
        <begin position="26"/>
        <end position="47"/>
    </location>
</feature>
<gene>
    <name evidence="2" type="ORF">Anas_08631</name>
</gene>
<evidence type="ECO:0000256" key="1">
    <source>
        <dbReference type="SAM" id="Phobius"/>
    </source>
</evidence>
<evidence type="ECO:0000313" key="3">
    <source>
        <dbReference type="Proteomes" id="UP000326759"/>
    </source>
</evidence>
<keyword evidence="1" id="KW-0812">Transmembrane</keyword>
<dbReference type="Proteomes" id="UP000326759">
    <property type="component" value="Unassembled WGS sequence"/>
</dbReference>
<name>A0A5N5SLH0_9CRUS</name>
<keyword evidence="1" id="KW-1133">Transmembrane helix</keyword>
<keyword evidence="3" id="KW-1185">Reference proteome</keyword>
<accession>A0A5N5SLH0</accession>
<reference evidence="2 3" key="1">
    <citation type="journal article" date="2019" name="PLoS Biol.">
        <title>Sex chromosomes control vertical transmission of feminizing Wolbachia symbionts in an isopod.</title>
        <authorList>
            <person name="Becking T."/>
            <person name="Chebbi M.A."/>
            <person name="Giraud I."/>
            <person name="Moumen B."/>
            <person name="Laverre T."/>
            <person name="Caubet Y."/>
            <person name="Peccoud J."/>
            <person name="Gilbert C."/>
            <person name="Cordaux R."/>
        </authorList>
    </citation>
    <scope>NUCLEOTIDE SEQUENCE [LARGE SCALE GENOMIC DNA]</scope>
    <source>
        <strain evidence="2">ANa2</strain>
        <tissue evidence="2">Whole body excluding digestive tract and cuticle</tissue>
    </source>
</reference>
<organism evidence="2 3">
    <name type="scientific">Armadillidium nasatum</name>
    <dbReference type="NCBI Taxonomy" id="96803"/>
    <lineage>
        <taxon>Eukaryota</taxon>
        <taxon>Metazoa</taxon>
        <taxon>Ecdysozoa</taxon>
        <taxon>Arthropoda</taxon>
        <taxon>Crustacea</taxon>
        <taxon>Multicrustacea</taxon>
        <taxon>Malacostraca</taxon>
        <taxon>Eumalacostraca</taxon>
        <taxon>Peracarida</taxon>
        <taxon>Isopoda</taxon>
        <taxon>Oniscidea</taxon>
        <taxon>Crinocheta</taxon>
        <taxon>Armadillidiidae</taxon>
        <taxon>Armadillidium</taxon>
    </lineage>
</organism>
<keyword evidence="1" id="KW-0472">Membrane</keyword>
<protein>
    <submittedName>
        <fullName evidence="2">Uncharacterized protein</fullName>
    </submittedName>
</protein>
<dbReference type="AlphaFoldDB" id="A0A5N5SLH0"/>